<name>A0A1L6RCB7_9LACO</name>
<dbReference type="STRING" id="1631871.FOL01_1348"/>
<sequence length="70" mass="7744">MGITPNKELELHDLRHQLGTALRNTVKHVGGQASIRLADYPSLTADEIVSEVKNSGHTVKNIDNTYLTFN</sequence>
<dbReference type="KEGG" id="wjo:FOL01_1348"/>
<dbReference type="OrthoDB" id="9867820at2"/>
<accession>A0A1L6RCB7</accession>
<reference evidence="1 2" key="1">
    <citation type="submission" date="2016-02" db="EMBL/GenBank/DDBJ databases">
        <title>Complete Genome Sequence of Weissella jogaejeotgali FOL01.</title>
        <authorList>
            <person name="Lee J.-H."/>
            <person name="Ku H.-J."/>
        </authorList>
    </citation>
    <scope>NUCLEOTIDE SEQUENCE [LARGE SCALE GENOMIC DNA]</scope>
    <source>
        <strain evidence="1 2">FOL01</strain>
    </source>
</reference>
<evidence type="ECO:0000313" key="1">
    <source>
        <dbReference type="EMBL" id="APS42207.1"/>
    </source>
</evidence>
<dbReference type="Proteomes" id="UP000185473">
    <property type="component" value="Chromosome"/>
</dbReference>
<gene>
    <name evidence="1" type="ORF">FOL01_1348</name>
</gene>
<dbReference type="RefSeq" id="WP_075269962.1">
    <property type="nucleotide sequence ID" value="NZ_CP014332.1"/>
</dbReference>
<organism evidence="1 2">
    <name type="scientific">Weissella jogaejeotgali</name>
    <dbReference type="NCBI Taxonomy" id="1631871"/>
    <lineage>
        <taxon>Bacteria</taxon>
        <taxon>Bacillati</taxon>
        <taxon>Bacillota</taxon>
        <taxon>Bacilli</taxon>
        <taxon>Lactobacillales</taxon>
        <taxon>Lactobacillaceae</taxon>
        <taxon>Weissella</taxon>
    </lineage>
</organism>
<dbReference type="EMBL" id="CP014332">
    <property type="protein sequence ID" value="APS42207.1"/>
    <property type="molecule type" value="Genomic_DNA"/>
</dbReference>
<protein>
    <submittedName>
        <fullName evidence="1">Uncharacterized protein</fullName>
    </submittedName>
</protein>
<keyword evidence="2" id="KW-1185">Reference proteome</keyword>
<dbReference type="AlphaFoldDB" id="A0A1L6RCB7"/>
<proteinExistence type="predicted"/>
<evidence type="ECO:0000313" key="2">
    <source>
        <dbReference type="Proteomes" id="UP000185473"/>
    </source>
</evidence>